<reference evidence="2 3" key="1">
    <citation type="journal article" date="2011" name="J. Bacteriol.">
        <title>Genome sequence of Brevibacillus laterosporus LMG 15441, a pathogen of invertebrates.</title>
        <authorList>
            <person name="Djukic M."/>
            <person name="Poehlein A."/>
            <person name="Thurmer A."/>
            <person name="Daniel R."/>
        </authorList>
    </citation>
    <scope>NUCLEOTIDE SEQUENCE [LARGE SCALE GENOMIC DNA]</scope>
    <source>
        <strain evidence="2 3">LMG 15441</strain>
    </source>
</reference>
<protein>
    <submittedName>
        <fullName evidence="2">TPR repeat-containing protein</fullName>
    </submittedName>
</protein>
<gene>
    <name evidence="2" type="ORF">BRLA_c014870</name>
</gene>
<evidence type="ECO:0000313" key="3">
    <source>
        <dbReference type="Proteomes" id="UP000005850"/>
    </source>
</evidence>
<dbReference type="KEGG" id="blr:BRLA_c014870"/>
<dbReference type="Proteomes" id="UP000005850">
    <property type="component" value="Chromosome"/>
</dbReference>
<dbReference type="EMBL" id="CP007806">
    <property type="protein sequence ID" value="AIG25815.1"/>
    <property type="molecule type" value="Genomic_DNA"/>
</dbReference>
<dbReference type="InterPro" id="IPR011990">
    <property type="entry name" value="TPR-like_helical_dom_sf"/>
</dbReference>
<dbReference type="eggNOG" id="COG0457">
    <property type="taxonomic scope" value="Bacteria"/>
</dbReference>
<keyword evidence="1" id="KW-1133">Transmembrane helix</keyword>
<dbReference type="SUPFAM" id="SSF48452">
    <property type="entry name" value="TPR-like"/>
    <property type="match status" value="1"/>
</dbReference>
<evidence type="ECO:0000256" key="1">
    <source>
        <dbReference type="SAM" id="Phobius"/>
    </source>
</evidence>
<feature type="transmembrane region" description="Helical" evidence="1">
    <location>
        <begin position="6"/>
        <end position="26"/>
    </location>
</feature>
<sequence>MHYFQMTLPATLTGLAVVLFVGLLRLQWPFRYYYRTLLCKRNPERMQMILEASYLKNKKRSVALLDKSSQQLLQGKYDAAESYITQAIILCKESPTLFHRALLQHLFYNLAVACYYRGRYRDALQIGIHLYKRDPRMHCALGVIICCQARMGDLPGAKHALSLLQRRRIRPALHYFCLAEIEAAAGRYTHAVEHIEKIRNYAYSQTLYLRKEELDLRLQEWTKAASHAG</sequence>
<accession>A0A075R8D9</accession>
<name>A0A075R8D9_BRELA</name>
<keyword evidence="1" id="KW-0472">Membrane</keyword>
<dbReference type="Gene3D" id="1.25.40.10">
    <property type="entry name" value="Tetratricopeptide repeat domain"/>
    <property type="match status" value="1"/>
</dbReference>
<keyword evidence="3" id="KW-1185">Reference proteome</keyword>
<proteinExistence type="predicted"/>
<dbReference type="RefSeq" id="WP_003338122.1">
    <property type="nucleotide sequence ID" value="NZ_CP007806.1"/>
</dbReference>
<evidence type="ECO:0000313" key="2">
    <source>
        <dbReference type="EMBL" id="AIG25815.1"/>
    </source>
</evidence>
<keyword evidence="1" id="KW-0812">Transmembrane</keyword>
<dbReference type="HOGENOM" id="CLU_1212910_0_0_9"/>
<dbReference type="AlphaFoldDB" id="A0A075R8D9"/>
<organism evidence="2 3">
    <name type="scientific">Brevibacillus laterosporus LMG 15441</name>
    <dbReference type="NCBI Taxonomy" id="1042163"/>
    <lineage>
        <taxon>Bacteria</taxon>
        <taxon>Bacillati</taxon>
        <taxon>Bacillota</taxon>
        <taxon>Bacilli</taxon>
        <taxon>Bacillales</taxon>
        <taxon>Paenibacillaceae</taxon>
        <taxon>Brevibacillus</taxon>
    </lineage>
</organism>
<dbReference type="STRING" id="1042163.BRLA_c014870"/>